<sequence length="64" mass="7356">MARGIQRKRGRSAGCESIQLESFGDKVGLEFIQTRQLTRKPTYPYRTLVLQMSKSQGLMHRASR</sequence>
<dbReference type="EMBL" id="CAWUPB010001194">
    <property type="protein sequence ID" value="CAK7352926.1"/>
    <property type="molecule type" value="Genomic_DNA"/>
</dbReference>
<organism evidence="1 2">
    <name type="scientific">Dovyalis caffra</name>
    <dbReference type="NCBI Taxonomy" id="77055"/>
    <lineage>
        <taxon>Eukaryota</taxon>
        <taxon>Viridiplantae</taxon>
        <taxon>Streptophyta</taxon>
        <taxon>Embryophyta</taxon>
        <taxon>Tracheophyta</taxon>
        <taxon>Spermatophyta</taxon>
        <taxon>Magnoliopsida</taxon>
        <taxon>eudicotyledons</taxon>
        <taxon>Gunneridae</taxon>
        <taxon>Pentapetalae</taxon>
        <taxon>rosids</taxon>
        <taxon>fabids</taxon>
        <taxon>Malpighiales</taxon>
        <taxon>Salicaceae</taxon>
        <taxon>Flacourtieae</taxon>
        <taxon>Dovyalis</taxon>
    </lineage>
</organism>
<protein>
    <submittedName>
        <fullName evidence="1">Uncharacterized protein</fullName>
    </submittedName>
</protein>
<accession>A0AAV1SMQ7</accession>
<evidence type="ECO:0000313" key="2">
    <source>
        <dbReference type="Proteomes" id="UP001314170"/>
    </source>
</evidence>
<reference evidence="1 2" key="1">
    <citation type="submission" date="2024-01" db="EMBL/GenBank/DDBJ databases">
        <authorList>
            <person name="Waweru B."/>
        </authorList>
    </citation>
    <scope>NUCLEOTIDE SEQUENCE [LARGE SCALE GENOMIC DNA]</scope>
</reference>
<dbReference type="Proteomes" id="UP001314170">
    <property type="component" value="Unassembled WGS sequence"/>
</dbReference>
<name>A0AAV1SMQ7_9ROSI</name>
<comment type="caution">
    <text evidence="1">The sequence shown here is derived from an EMBL/GenBank/DDBJ whole genome shotgun (WGS) entry which is preliminary data.</text>
</comment>
<keyword evidence="2" id="KW-1185">Reference proteome</keyword>
<evidence type="ECO:0000313" key="1">
    <source>
        <dbReference type="EMBL" id="CAK7352926.1"/>
    </source>
</evidence>
<dbReference type="AlphaFoldDB" id="A0AAV1SMQ7"/>
<proteinExistence type="predicted"/>
<gene>
    <name evidence="1" type="ORF">DCAF_LOCUS24470</name>
</gene>